<gene>
    <name evidence="1" type="ORF">FOPG_17819</name>
</gene>
<sequence>MCLVERTFIRVLHLRSDPQYLPVAEVIPDSPATAIP</sequence>
<protein>
    <submittedName>
        <fullName evidence="1">Uncharacterized protein</fullName>
    </submittedName>
</protein>
<reference evidence="1" key="2">
    <citation type="submission" date="2014-03" db="EMBL/GenBank/DDBJ databases">
        <title>The Genome Annotation of Fusarium oxysporum PHW808.</title>
        <authorList>
            <consortium name="The Broad Institute Genomics Platform"/>
            <person name="Ma L.-J."/>
            <person name="Corby-Kistler H."/>
            <person name="Broz K."/>
            <person name="Gale L.R."/>
            <person name="Jonkers W."/>
            <person name="O'Donnell K."/>
            <person name="Ploetz R."/>
            <person name="Steinberg C."/>
            <person name="Schwartz D.C."/>
            <person name="VanEtten H."/>
            <person name="Zhou S."/>
            <person name="Young S.K."/>
            <person name="Zeng Q."/>
            <person name="Gargeya S."/>
            <person name="Fitzgerald M."/>
            <person name="Abouelleil A."/>
            <person name="Alvarado L."/>
            <person name="Chapman S.B."/>
            <person name="Gainer-Dewar J."/>
            <person name="Goldberg J."/>
            <person name="Griggs A."/>
            <person name="Gujja S."/>
            <person name="Hansen M."/>
            <person name="Howarth C."/>
            <person name="Imamovic A."/>
            <person name="Ireland A."/>
            <person name="Larimer J."/>
            <person name="McCowan C."/>
            <person name="Murphy C."/>
            <person name="Pearson M."/>
            <person name="Poon T.W."/>
            <person name="Priest M."/>
            <person name="Roberts A."/>
            <person name="Saif S."/>
            <person name="Shea T."/>
            <person name="Sykes S."/>
            <person name="Wortman J."/>
            <person name="Nusbaum C."/>
            <person name="Birren B."/>
        </authorList>
    </citation>
    <scope>NUCLEOTIDE SEQUENCE</scope>
    <source>
        <strain evidence="1">54008</strain>
    </source>
</reference>
<dbReference type="AlphaFoldDB" id="X0H1P0"/>
<accession>X0H1P0</accession>
<dbReference type="Proteomes" id="UP000030676">
    <property type="component" value="Unassembled WGS sequence"/>
</dbReference>
<organism evidence="1">
    <name type="scientific">Fusarium oxysporum f. sp. conglutinans race 2 54008</name>
    <dbReference type="NCBI Taxonomy" id="1089457"/>
    <lineage>
        <taxon>Eukaryota</taxon>
        <taxon>Fungi</taxon>
        <taxon>Dikarya</taxon>
        <taxon>Ascomycota</taxon>
        <taxon>Pezizomycotina</taxon>
        <taxon>Sordariomycetes</taxon>
        <taxon>Hypocreomycetidae</taxon>
        <taxon>Hypocreales</taxon>
        <taxon>Nectriaceae</taxon>
        <taxon>Fusarium</taxon>
        <taxon>Fusarium oxysporum species complex</taxon>
    </lineage>
</organism>
<evidence type="ECO:0000313" key="1">
    <source>
        <dbReference type="EMBL" id="EXL65981.1"/>
    </source>
</evidence>
<name>X0H1P0_FUSOX</name>
<dbReference type="HOGENOM" id="CLU_3359766_0_0_1"/>
<proteinExistence type="predicted"/>
<reference evidence="1" key="1">
    <citation type="submission" date="2011-11" db="EMBL/GenBank/DDBJ databases">
        <title>The Genome Sequence of Fusarium oxysporum PHW808.</title>
        <authorList>
            <consortium name="The Broad Institute Genome Sequencing Platform"/>
            <person name="Ma L.-J."/>
            <person name="Gale L.R."/>
            <person name="Schwartz D.C."/>
            <person name="Zhou S."/>
            <person name="Corby-Kistler H."/>
            <person name="Young S.K."/>
            <person name="Zeng Q."/>
            <person name="Gargeya S."/>
            <person name="Fitzgerald M."/>
            <person name="Haas B."/>
            <person name="Abouelleil A."/>
            <person name="Alvarado L."/>
            <person name="Arachchi H.M."/>
            <person name="Berlin A."/>
            <person name="Brown A."/>
            <person name="Chapman S.B."/>
            <person name="Chen Z."/>
            <person name="Dunbar C."/>
            <person name="Freedman E."/>
            <person name="Gearin G."/>
            <person name="Goldberg J."/>
            <person name="Griggs A."/>
            <person name="Gujja S."/>
            <person name="Heiman D."/>
            <person name="Howarth C."/>
            <person name="Larson L."/>
            <person name="Lui A."/>
            <person name="MacDonald P.J.P."/>
            <person name="Montmayeur A."/>
            <person name="Murphy C."/>
            <person name="Neiman D."/>
            <person name="Pearson M."/>
            <person name="Priest M."/>
            <person name="Roberts A."/>
            <person name="Saif S."/>
            <person name="Shea T."/>
            <person name="Shenoy N."/>
            <person name="Sisk P."/>
            <person name="Stolte C."/>
            <person name="Sykes S."/>
            <person name="Wortman J."/>
            <person name="Nusbaum C."/>
            <person name="Birren B."/>
        </authorList>
    </citation>
    <scope>NUCLEOTIDE SEQUENCE [LARGE SCALE GENOMIC DNA]</scope>
    <source>
        <strain evidence="1">54008</strain>
    </source>
</reference>
<dbReference type="EMBL" id="KK033517">
    <property type="protein sequence ID" value="EXL65981.1"/>
    <property type="molecule type" value="Genomic_DNA"/>
</dbReference>